<dbReference type="KEGG" id="rcr:NCTC10994_02906"/>
<name>A0A2X4U6A6_9NOCA</name>
<accession>A0A2X4U6A6</accession>
<dbReference type="GO" id="GO:0003677">
    <property type="term" value="F:DNA binding"/>
    <property type="evidence" value="ECO:0007669"/>
    <property type="project" value="UniProtKB-UniRule"/>
</dbReference>
<dbReference type="Proteomes" id="UP000249091">
    <property type="component" value="Chromosome 1"/>
</dbReference>
<dbReference type="STRING" id="1219011.GCA_001895045_02307"/>
<reference evidence="4 5" key="1">
    <citation type="submission" date="2018-06" db="EMBL/GenBank/DDBJ databases">
        <authorList>
            <consortium name="Pathogen Informatics"/>
            <person name="Doyle S."/>
        </authorList>
    </citation>
    <scope>NUCLEOTIDE SEQUENCE [LARGE SCALE GENOMIC DNA]</scope>
    <source>
        <strain evidence="4 5">NCTC10994</strain>
    </source>
</reference>
<evidence type="ECO:0000313" key="5">
    <source>
        <dbReference type="Proteomes" id="UP000249091"/>
    </source>
</evidence>
<dbReference type="Gene3D" id="1.10.357.10">
    <property type="entry name" value="Tetracycline Repressor, domain 2"/>
    <property type="match status" value="1"/>
</dbReference>
<dbReference type="EMBL" id="LS483468">
    <property type="protein sequence ID" value="SQI34733.1"/>
    <property type="molecule type" value="Genomic_DNA"/>
</dbReference>
<evidence type="ECO:0000313" key="4">
    <source>
        <dbReference type="EMBL" id="SQI34733.1"/>
    </source>
</evidence>
<feature type="DNA-binding region" description="H-T-H motif" evidence="2">
    <location>
        <begin position="2"/>
        <end position="21"/>
    </location>
</feature>
<protein>
    <submittedName>
        <fullName evidence="4">TetR family transcriptional regulator</fullName>
    </submittedName>
</protein>
<evidence type="ECO:0000256" key="1">
    <source>
        <dbReference type="ARBA" id="ARBA00023125"/>
    </source>
</evidence>
<proteinExistence type="predicted"/>
<evidence type="ECO:0000256" key="2">
    <source>
        <dbReference type="PROSITE-ProRule" id="PRU00335"/>
    </source>
</evidence>
<dbReference type="SUPFAM" id="SSF46689">
    <property type="entry name" value="Homeodomain-like"/>
    <property type="match status" value="1"/>
</dbReference>
<keyword evidence="1 2" id="KW-0238">DNA-binding</keyword>
<dbReference type="InterPro" id="IPR009057">
    <property type="entry name" value="Homeodomain-like_sf"/>
</dbReference>
<sequence>MTIRGLSDAAGVSNGAIYNAFGSRDGLLAAVWAREASRFLEFQRHAVETSLVTAGSTDAVVAAATAPATYAASDELGAQLLLAVTLDDLVTPDLAESRRHELVELQRTLTALLTRLAHEHWGRDDRSAVTVIKYCVVDLPAALLLRADSVADPLAVHTLELAVRGVVSKPPPAPPP</sequence>
<dbReference type="AlphaFoldDB" id="A0A2X4U6A6"/>
<keyword evidence="5" id="KW-1185">Reference proteome</keyword>
<dbReference type="Pfam" id="PF00440">
    <property type="entry name" value="TetR_N"/>
    <property type="match status" value="1"/>
</dbReference>
<feature type="domain" description="HTH tetR-type" evidence="3">
    <location>
        <begin position="1"/>
        <end position="39"/>
    </location>
</feature>
<evidence type="ECO:0000259" key="3">
    <source>
        <dbReference type="PROSITE" id="PS50977"/>
    </source>
</evidence>
<dbReference type="PROSITE" id="PS50977">
    <property type="entry name" value="HTH_TETR_2"/>
    <property type="match status" value="1"/>
</dbReference>
<gene>
    <name evidence="4" type="ORF">NCTC10994_02906</name>
</gene>
<dbReference type="InterPro" id="IPR001647">
    <property type="entry name" value="HTH_TetR"/>
</dbReference>
<organism evidence="4 5">
    <name type="scientific">Rhodococcus coprophilus</name>
    <dbReference type="NCBI Taxonomy" id="38310"/>
    <lineage>
        <taxon>Bacteria</taxon>
        <taxon>Bacillati</taxon>
        <taxon>Actinomycetota</taxon>
        <taxon>Actinomycetes</taxon>
        <taxon>Mycobacteriales</taxon>
        <taxon>Nocardiaceae</taxon>
        <taxon>Rhodococcus</taxon>
    </lineage>
</organism>